<protein>
    <submittedName>
        <fullName evidence="1">Uncharacterized protein</fullName>
    </submittedName>
</protein>
<reference evidence="1" key="2">
    <citation type="submission" date="2023-06" db="EMBL/GenBank/DDBJ databases">
        <authorList>
            <consortium name="Lawrence Berkeley National Laboratory"/>
            <person name="Haridas S."/>
            <person name="Hensen N."/>
            <person name="Bonometti L."/>
            <person name="Westerberg I."/>
            <person name="Brannstrom I.O."/>
            <person name="Guillou S."/>
            <person name="Cros-Aarteil S."/>
            <person name="Calhoun S."/>
            <person name="Kuo A."/>
            <person name="Mondo S."/>
            <person name="Pangilinan J."/>
            <person name="Riley R."/>
            <person name="Labutti K."/>
            <person name="Andreopoulos B."/>
            <person name="Lipzen A."/>
            <person name="Chen C."/>
            <person name="Yanf M."/>
            <person name="Daum C."/>
            <person name="Ng V."/>
            <person name="Clum A."/>
            <person name="Steindorff A."/>
            <person name="Ohm R."/>
            <person name="Martin F."/>
            <person name="Silar P."/>
            <person name="Natvig D."/>
            <person name="Lalanne C."/>
            <person name="Gautier V."/>
            <person name="Ament-Velasquez S.L."/>
            <person name="Kruys A."/>
            <person name="Hutchinson M.I."/>
            <person name="Powell A.J."/>
            <person name="Barry K."/>
            <person name="Miller A.N."/>
            <person name="Grigoriev I.V."/>
            <person name="Debuchy R."/>
            <person name="Gladieux P."/>
            <person name="Thoren M.H."/>
            <person name="Johannesson H."/>
        </authorList>
    </citation>
    <scope>NUCLEOTIDE SEQUENCE</scope>
    <source>
        <strain evidence="1">CBS 958.72</strain>
    </source>
</reference>
<evidence type="ECO:0000313" key="1">
    <source>
        <dbReference type="EMBL" id="KAK3379848.1"/>
    </source>
</evidence>
<reference evidence="1" key="1">
    <citation type="journal article" date="2023" name="Mol. Phylogenet. Evol.">
        <title>Genome-scale phylogeny and comparative genomics of the fungal order Sordariales.</title>
        <authorList>
            <person name="Hensen N."/>
            <person name="Bonometti L."/>
            <person name="Westerberg I."/>
            <person name="Brannstrom I.O."/>
            <person name="Guillou S."/>
            <person name="Cros-Aarteil S."/>
            <person name="Calhoun S."/>
            <person name="Haridas S."/>
            <person name="Kuo A."/>
            <person name="Mondo S."/>
            <person name="Pangilinan J."/>
            <person name="Riley R."/>
            <person name="LaButti K."/>
            <person name="Andreopoulos B."/>
            <person name="Lipzen A."/>
            <person name="Chen C."/>
            <person name="Yan M."/>
            <person name="Daum C."/>
            <person name="Ng V."/>
            <person name="Clum A."/>
            <person name="Steindorff A."/>
            <person name="Ohm R.A."/>
            <person name="Martin F."/>
            <person name="Silar P."/>
            <person name="Natvig D.O."/>
            <person name="Lalanne C."/>
            <person name="Gautier V."/>
            <person name="Ament-Velasquez S.L."/>
            <person name="Kruys A."/>
            <person name="Hutchinson M.I."/>
            <person name="Powell A.J."/>
            <person name="Barry K."/>
            <person name="Miller A.N."/>
            <person name="Grigoriev I.V."/>
            <person name="Debuchy R."/>
            <person name="Gladieux P."/>
            <person name="Hiltunen Thoren M."/>
            <person name="Johannesson H."/>
        </authorList>
    </citation>
    <scope>NUCLEOTIDE SEQUENCE</scope>
    <source>
        <strain evidence="1">CBS 958.72</strain>
    </source>
</reference>
<gene>
    <name evidence="1" type="ORF">B0T24DRAFT_172009</name>
</gene>
<comment type="caution">
    <text evidence="1">The sequence shown here is derived from an EMBL/GenBank/DDBJ whole genome shotgun (WGS) entry which is preliminary data.</text>
</comment>
<organism evidence="1 2">
    <name type="scientific">Lasiosphaeria ovina</name>
    <dbReference type="NCBI Taxonomy" id="92902"/>
    <lineage>
        <taxon>Eukaryota</taxon>
        <taxon>Fungi</taxon>
        <taxon>Dikarya</taxon>
        <taxon>Ascomycota</taxon>
        <taxon>Pezizomycotina</taxon>
        <taxon>Sordariomycetes</taxon>
        <taxon>Sordariomycetidae</taxon>
        <taxon>Sordariales</taxon>
        <taxon>Lasiosphaeriaceae</taxon>
        <taxon>Lasiosphaeria</taxon>
    </lineage>
</organism>
<name>A0AAE0NE61_9PEZI</name>
<proteinExistence type="predicted"/>
<dbReference type="EMBL" id="JAULSN010000002">
    <property type="protein sequence ID" value="KAK3379848.1"/>
    <property type="molecule type" value="Genomic_DNA"/>
</dbReference>
<dbReference type="Proteomes" id="UP001287356">
    <property type="component" value="Unassembled WGS sequence"/>
</dbReference>
<sequence>MQCQHSVDSQQNAMGCSQNQNQQVCGGGGTGSGVPYIARENHFSPGAFAMRKHAWVHPPNGVGAVRLSCILACFGAQGVPTLKIFSRARTLVSLTGTTPGHPVIVCPVGGPLWRSLAHNIHTRLLGAVNTCRSLPTVHRTLEMFAGPTVNKTVDYDTRPDLACTNLCPNTVPPLLPSKGGSARRIMDAITPAIAIATYRASPPTTVVPCAAGL</sequence>
<evidence type="ECO:0000313" key="2">
    <source>
        <dbReference type="Proteomes" id="UP001287356"/>
    </source>
</evidence>
<accession>A0AAE0NE61</accession>
<dbReference type="AlphaFoldDB" id="A0AAE0NE61"/>
<keyword evidence="2" id="KW-1185">Reference proteome</keyword>